<reference evidence="2" key="1">
    <citation type="submission" date="2014-09" db="EMBL/GenBank/DDBJ databases">
        <authorList>
            <person name="Sharma Rahul"/>
            <person name="Thines Marco"/>
        </authorList>
    </citation>
    <scope>NUCLEOTIDE SEQUENCE [LARGE SCALE GENOMIC DNA]</scope>
</reference>
<dbReference type="AlphaFoldDB" id="A0A0N7LBC1"/>
<proteinExistence type="predicted"/>
<evidence type="ECO:0000313" key="2">
    <source>
        <dbReference type="Proteomes" id="UP000054845"/>
    </source>
</evidence>
<sequence>MQHSSPGPSSHRCNIVDQGFHEALRTRTLTDPYRPTRCSGQLCLREPRPSIHRISFVASFHTCRVHTNPEQSLPAAGIHKHYLGDNAAEPSVSALASMLGSVHMHLSALTESTICPQRTLQESNLSHRRR</sequence>
<evidence type="ECO:0000313" key="1">
    <source>
        <dbReference type="EMBL" id="CEH18970.1"/>
    </source>
</evidence>
<accession>A0A0N7LBC1</accession>
<keyword evidence="2" id="KW-1185">Reference proteome</keyword>
<protein>
    <submittedName>
        <fullName evidence="1">Uncharacterized protein</fullName>
    </submittedName>
</protein>
<organism evidence="1 2">
    <name type="scientific">Ceraceosorus bombacis</name>
    <dbReference type="NCBI Taxonomy" id="401625"/>
    <lineage>
        <taxon>Eukaryota</taxon>
        <taxon>Fungi</taxon>
        <taxon>Dikarya</taxon>
        <taxon>Basidiomycota</taxon>
        <taxon>Ustilaginomycotina</taxon>
        <taxon>Exobasidiomycetes</taxon>
        <taxon>Ceraceosorales</taxon>
        <taxon>Ceraceosoraceae</taxon>
        <taxon>Ceraceosorus</taxon>
    </lineage>
</organism>
<dbReference type="Proteomes" id="UP000054845">
    <property type="component" value="Unassembled WGS sequence"/>
</dbReference>
<dbReference type="EMBL" id="CCYA01000276">
    <property type="protein sequence ID" value="CEH18970.1"/>
    <property type="molecule type" value="Genomic_DNA"/>
</dbReference>
<name>A0A0N7LBC1_9BASI</name>